<dbReference type="PANTHER" id="PTHR46566:SF5">
    <property type="entry name" value="1-PHOSPHOFRUCTOKINASE"/>
    <property type="match status" value="1"/>
</dbReference>
<dbReference type="InterPro" id="IPR017583">
    <property type="entry name" value="Tagatose/fructose_Pkinase"/>
</dbReference>
<evidence type="ECO:0000313" key="9">
    <source>
        <dbReference type="Proteomes" id="UP000886819"/>
    </source>
</evidence>
<keyword evidence="4 8" id="KW-0418">Kinase</keyword>
<gene>
    <name evidence="8" type="ORF">IAA66_01185</name>
</gene>
<dbReference type="Pfam" id="PF00294">
    <property type="entry name" value="PfkB"/>
    <property type="match status" value="1"/>
</dbReference>
<dbReference type="AlphaFoldDB" id="A0A9D0YUZ2"/>
<dbReference type="GO" id="GO:0005988">
    <property type="term" value="P:lactose metabolic process"/>
    <property type="evidence" value="ECO:0007669"/>
    <property type="project" value="UniProtKB-KW"/>
</dbReference>
<dbReference type="InterPro" id="IPR029056">
    <property type="entry name" value="Ribokinase-like"/>
</dbReference>
<keyword evidence="5 6" id="KW-0067">ATP-binding</keyword>
<keyword evidence="3 6" id="KW-0547">Nucleotide-binding</keyword>
<protein>
    <recommendedName>
        <fullName evidence="6">Tagatose-6-phosphate kinase</fullName>
        <ecNumber evidence="6">2.7.1.144</ecNumber>
    </recommendedName>
</protein>
<dbReference type="PIRSF" id="PIRSF000535">
    <property type="entry name" value="1PFK/6PFK/LacC"/>
    <property type="match status" value="1"/>
</dbReference>
<comment type="catalytic activity">
    <reaction evidence="6">
        <text>D-tagatofuranose 6-phosphate + ATP = D-tagatofuranose 1,6-bisphosphate + ADP + H(+)</text>
        <dbReference type="Rhea" id="RHEA:12420"/>
        <dbReference type="ChEBI" id="CHEBI:15378"/>
        <dbReference type="ChEBI" id="CHEBI:30616"/>
        <dbReference type="ChEBI" id="CHEBI:58694"/>
        <dbReference type="ChEBI" id="CHEBI:58695"/>
        <dbReference type="ChEBI" id="CHEBI:456216"/>
        <dbReference type="EC" id="2.7.1.144"/>
    </reaction>
</comment>
<dbReference type="Gene3D" id="3.40.1190.20">
    <property type="match status" value="1"/>
</dbReference>
<evidence type="ECO:0000256" key="4">
    <source>
        <dbReference type="ARBA" id="ARBA00022777"/>
    </source>
</evidence>
<dbReference type="EC" id="2.7.1.144" evidence="6"/>
<evidence type="ECO:0000256" key="2">
    <source>
        <dbReference type="ARBA" id="ARBA00022679"/>
    </source>
</evidence>
<name>A0A9D0YUZ2_9FIRM</name>
<dbReference type="GO" id="GO:0009024">
    <property type="term" value="F:tagatose-6-phosphate kinase activity"/>
    <property type="evidence" value="ECO:0007669"/>
    <property type="project" value="UniProtKB-EC"/>
</dbReference>
<dbReference type="GO" id="GO:0005829">
    <property type="term" value="C:cytosol"/>
    <property type="evidence" value="ECO:0007669"/>
    <property type="project" value="TreeGrafter"/>
</dbReference>
<feature type="domain" description="Carbohydrate kinase PfkB" evidence="7">
    <location>
        <begin position="12"/>
        <end position="291"/>
    </location>
</feature>
<comment type="pathway">
    <text evidence="6">Carbohydrate metabolism; D-tagatose 6-phosphate degradation; D-glyceraldehyde 3-phosphate and glycerone phosphate from D-tagatose 6-phosphate: step 1/2.</text>
</comment>
<organism evidence="8 9">
    <name type="scientific">Candidatus Avichristensenella intestinipullorum</name>
    <dbReference type="NCBI Taxonomy" id="2840693"/>
    <lineage>
        <taxon>Bacteria</taxon>
        <taxon>Bacillati</taxon>
        <taxon>Bacillota</taxon>
        <taxon>Clostridia</taxon>
        <taxon>Candidatus Avichristensenella</taxon>
    </lineage>
</organism>
<dbReference type="NCBIfam" id="TIGR03168">
    <property type="entry name" value="1-PFK"/>
    <property type="match status" value="1"/>
</dbReference>
<evidence type="ECO:0000259" key="7">
    <source>
        <dbReference type="Pfam" id="PF00294"/>
    </source>
</evidence>
<accession>A0A9D0YUZ2</accession>
<dbReference type="GO" id="GO:0008443">
    <property type="term" value="F:phosphofructokinase activity"/>
    <property type="evidence" value="ECO:0007669"/>
    <property type="project" value="TreeGrafter"/>
</dbReference>
<dbReference type="Proteomes" id="UP000886819">
    <property type="component" value="Unassembled WGS sequence"/>
</dbReference>
<proteinExistence type="inferred from homology"/>
<comment type="similarity">
    <text evidence="6">Belongs to the carbohydrate kinase PfkB family. LacC subfamily.</text>
</comment>
<dbReference type="InterPro" id="IPR011611">
    <property type="entry name" value="PfkB_dom"/>
</dbReference>
<evidence type="ECO:0000256" key="5">
    <source>
        <dbReference type="ARBA" id="ARBA00022840"/>
    </source>
</evidence>
<sequence>MLTTLSLSPCIDRRMEFDGFRAGATNRVVASRAEGAGKAVNVALAARALGMPARCVGILPAGGEMVETRLAQAGVPFSFLPAPGVTRVNLKLFDRRAAETTEVSEPCPEAPASLLSRAADAAAQAARESGFLVLTGSLPSGCPDAWYADMLRRVHAEAPGCRCVLDAEGPRFVLGLQARPFLVKPNLHELACAAGHALSTRRAILRAAEGLLDAGAQTAVVSLGAQGALAVDATGAAFAPALDVPVRTTTGAGDAMVAGLLLALAGGAGLTDALRHGTAAAAARCLCAGDAFLHRADFDALLPQTRADSL</sequence>
<evidence type="ECO:0000256" key="1">
    <source>
        <dbReference type="ARBA" id="ARBA00005380"/>
    </source>
</evidence>
<reference evidence="8" key="2">
    <citation type="journal article" date="2021" name="PeerJ">
        <title>Extensive microbial diversity within the chicken gut microbiome revealed by metagenomics and culture.</title>
        <authorList>
            <person name="Gilroy R."/>
            <person name="Ravi A."/>
            <person name="Getino M."/>
            <person name="Pursley I."/>
            <person name="Horton D.L."/>
            <person name="Alikhan N.F."/>
            <person name="Baker D."/>
            <person name="Gharbi K."/>
            <person name="Hall N."/>
            <person name="Watson M."/>
            <person name="Adriaenssens E.M."/>
            <person name="Foster-Nyarko E."/>
            <person name="Jarju S."/>
            <person name="Secka A."/>
            <person name="Antonio M."/>
            <person name="Oren A."/>
            <person name="Chaudhuri R.R."/>
            <person name="La Ragione R."/>
            <person name="Hildebrand F."/>
            <person name="Pallen M.J."/>
        </authorList>
    </citation>
    <scope>NUCLEOTIDE SEQUENCE</scope>
    <source>
        <strain evidence="8">ChiHile30-977</strain>
    </source>
</reference>
<reference evidence="8" key="1">
    <citation type="submission" date="2020-10" db="EMBL/GenBank/DDBJ databases">
        <authorList>
            <person name="Gilroy R."/>
        </authorList>
    </citation>
    <scope>NUCLEOTIDE SEQUENCE</scope>
    <source>
        <strain evidence="8">ChiHile30-977</strain>
    </source>
</reference>
<evidence type="ECO:0000256" key="6">
    <source>
        <dbReference type="PIRNR" id="PIRNR000535"/>
    </source>
</evidence>
<comment type="caution">
    <text evidence="8">The sequence shown here is derived from an EMBL/GenBank/DDBJ whole genome shotgun (WGS) entry which is preliminary data.</text>
</comment>
<dbReference type="SUPFAM" id="SSF53613">
    <property type="entry name" value="Ribokinase-like"/>
    <property type="match status" value="1"/>
</dbReference>
<dbReference type="GO" id="GO:0005524">
    <property type="term" value="F:ATP binding"/>
    <property type="evidence" value="ECO:0007669"/>
    <property type="project" value="UniProtKB-KW"/>
</dbReference>
<keyword evidence="6" id="KW-0423">Lactose metabolism</keyword>
<evidence type="ECO:0000256" key="3">
    <source>
        <dbReference type="ARBA" id="ARBA00022741"/>
    </source>
</evidence>
<comment type="similarity">
    <text evidence="1">Belongs to the carbohydrate kinase pfkB family.</text>
</comment>
<keyword evidence="2 6" id="KW-0808">Transferase</keyword>
<evidence type="ECO:0000313" key="8">
    <source>
        <dbReference type="EMBL" id="HIQ62184.1"/>
    </source>
</evidence>
<dbReference type="PANTHER" id="PTHR46566">
    <property type="entry name" value="1-PHOSPHOFRUCTOKINASE-RELATED"/>
    <property type="match status" value="1"/>
</dbReference>
<dbReference type="EMBL" id="DVFI01000014">
    <property type="protein sequence ID" value="HIQ62184.1"/>
    <property type="molecule type" value="Genomic_DNA"/>
</dbReference>